<dbReference type="CDD" id="cd00118">
    <property type="entry name" value="LysM"/>
    <property type="match status" value="1"/>
</dbReference>
<dbReference type="PROSITE" id="PS51782">
    <property type="entry name" value="LYSM"/>
    <property type="match status" value="1"/>
</dbReference>
<dbReference type="Gene3D" id="2.70.70.10">
    <property type="entry name" value="Glucose Permease (Domain IIA)"/>
    <property type="match status" value="1"/>
</dbReference>
<dbReference type="PROSITE" id="PS51109">
    <property type="entry name" value="G5"/>
    <property type="match status" value="1"/>
</dbReference>
<feature type="domain" description="LysM" evidence="4">
    <location>
        <begin position="234"/>
        <end position="279"/>
    </location>
</feature>
<keyword evidence="5" id="KW-0378">Hydrolase</keyword>
<dbReference type="GO" id="GO:0004222">
    <property type="term" value="F:metalloendopeptidase activity"/>
    <property type="evidence" value="ECO:0007669"/>
    <property type="project" value="TreeGrafter"/>
</dbReference>
<dbReference type="Gene3D" id="3.10.350.10">
    <property type="entry name" value="LysM domain"/>
    <property type="match status" value="1"/>
</dbReference>
<dbReference type="CDD" id="cd12797">
    <property type="entry name" value="M23_peptidase"/>
    <property type="match status" value="1"/>
</dbReference>
<protein>
    <submittedName>
        <fullName evidence="5">Murein DD-endopeptidase MepM and murein hydrolase activator NlpD, contain LysM domain</fullName>
    </submittedName>
</protein>
<dbReference type="SMART" id="SM01208">
    <property type="entry name" value="G5"/>
    <property type="match status" value="1"/>
</dbReference>
<accession>A0A1H3UT52</accession>
<evidence type="ECO:0000259" key="4">
    <source>
        <dbReference type="PROSITE" id="PS51782"/>
    </source>
</evidence>
<evidence type="ECO:0000256" key="1">
    <source>
        <dbReference type="ARBA" id="ARBA00022729"/>
    </source>
</evidence>
<dbReference type="EMBL" id="FNPI01000025">
    <property type="protein sequence ID" value="SDZ65416.1"/>
    <property type="molecule type" value="Genomic_DNA"/>
</dbReference>
<keyword evidence="2" id="KW-0812">Transmembrane</keyword>
<evidence type="ECO:0000313" key="5">
    <source>
        <dbReference type="EMBL" id="SDZ65416.1"/>
    </source>
</evidence>
<feature type="domain" description="G5" evidence="3">
    <location>
        <begin position="286"/>
        <end position="366"/>
    </location>
</feature>
<dbReference type="SUPFAM" id="SSF54106">
    <property type="entry name" value="LysM domain"/>
    <property type="match status" value="1"/>
</dbReference>
<organism evidence="5 6">
    <name type="scientific">Evansella caseinilytica</name>
    <dbReference type="NCBI Taxonomy" id="1503961"/>
    <lineage>
        <taxon>Bacteria</taxon>
        <taxon>Bacillati</taxon>
        <taxon>Bacillota</taxon>
        <taxon>Bacilli</taxon>
        <taxon>Bacillales</taxon>
        <taxon>Bacillaceae</taxon>
        <taxon>Evansella</taxon>
    </lineage>
</organism>
<dbReference type="AlphaFoldDB" id="A0A1H3UT52"/>
<evidence type="ECO:0000259" key="3">
    <source>
        <dbReference type="PROSITE" id="PS51109"/>
    </source>
</evidence>
<feature type="transmembrane region" description="Helical" evidence="2">
    <location>
        <begin position="21"/>
        <end position="41"/>
    </location>
</feature>
<dbReference type="Pfam" id="PF07501">
    <property type="entry name" value="G5"/>
    <property type="match status" value="1"/>
</dbReference>
<dbReference type="InterPro" id="IPR011055">
    <property type="entry name" value="Dup_hybrid_motif"/>
</dbReference>
<dbReference type="SUPFAM" id="SSF51261">
    <property type="entry name" value="Duplicated hybrid motif"/>
    <property type="match status" value="1"/>
</dbReference>
<keyword evidence="2" id="KW-0472">Membrane</keyword>
<dbReference type="InterPro" id="IPR018392">
    <property type="entry name" value="LysM"/>
</dbReference>
<keyword evidence="1" id="KW-0732">Signal</keyword>
<keyword evidence="6" id="KW-1185">Reference proteome</keyword>
<dbReference type="Proteomes" id="UP000198935">
    <property type="component" value="Unassembled WGS sequence"/>
</dbReference>
<dbReference type="Gene3D" id="2.20.230.10">
    <property type="entry name" value="Resuscitation-promoting factor rpfb"/>
    <property type="match status" value="1"/>
</dbReference>
<keyword evidence="2" id="KW-1133">Transmembrane helix</keyword>
<dbReference type="STRING" id="1503961.SAMN05421736_12560"/>
<dbReference type="OrthoDB" id="9805070at2"/>
<dbReference type="InterPro" id="IPR016047">
    <property type="entry name" value="M23ase_b-sheet_dom"/>
</dbReference>
<proteinExistence type="predicted"/>
<dbReference type="Pfam" id="PF01476">
    <property type="entry name" value="LysM"/>
    <property type="match status" value="1"/>
</dbReference>
<reference evidence="6" key="1">
    <citation type="submission" date="2016-10" db="EMBL/GenBank/DDBJ databases">
        <authorList>
            <person name="Varghese N."/>
            <person name="Submissions S."/>
        </authorList>
    </citation>
    <scope>NUCLEOTIDE SEQUENCE [LARGE SCALE GENOMIC DNA]</scope>
    <source>
        <strain evidence="6">SP</strain>
    </source>
</reference>
<dbReference type="PANTHER" id="PTHR21666">
    <property type="entry name" value="PEPTIDASE-RELATED"/>
    <property type="match status" value="1"/>
</dbReference>
<gene>
    <name evidence="5" type="ORF">SAMN05421736_12560</name>
</gene>
<dbReference type="Pfam" id="PF01551">
    <property type="entry name" value="Peptidase_M23"/>
    <property type="match status" value="1"/>
</dbReference>
<sequence>MKTPETSAIMTDKGMERKRRLVTNYQYILASILVLGMAMIFTAQDAAANTEDDSAVTIETIYHVYYGNERIGVVDDKNLVYEYKDDLLNELQEKYNDLDLTIARKLSVIPERVFDDKAFNQETMDLLAEKLEVQASTFELKAGETVIGHISSKEGVDKLIRELKLQYVNEEELKAFEAKVEADEERQLEAGESEIVDIRLSEELKWAPAQAFPDDVLSAEQALKMIQQGTLEEELYTVQEGDVLGEIAANFDLDVEELLSLNPEITGDTLLQIGDELHVTVLRPLINVIVEKAVTEEETIPYQTETEEDSEMWKGSTEVTQEGKEGKKLVEYAVTYENGQTVDQETVSEEVITEPVTKVVVKGTKTSSSRGTGQLAWPAVGGYISSYQGTRWGRFHKGIDIARPSNHNILAADNGTVKSAGWENGYGNTIRINHNNGMETVYAHLESLDVSAGETVSQGQTIGQMGSTGNSTGIHLHFEVYQDGQLMDPMDYLNR</sequence>
<dbReference type="SMART" id="SM00257">
    <property type="entry name" value="LysM"/>
    <property type="match status" value="1"/>
</dbReference>
<evidence type="ECO:0000313" key="6">
    <source>
        <dbReference type="Proteomes" id="UP000198935"/>
    </source>
</evidence>
<dbReference type="InterPro" id="IPR011098">
    <property type="entry name" value="G5_dom"/>
</dbReference>
<evidence type="ECO:0000256" key="2">
    <source>
        <dbReference type="SAM" id="Phobius"/>
    </source>
</evidence>
<dbReference type="PANTHER" id="PTHR21666:SF270">
    <property type="entry name" value="MUREIN HYDROLASE ACTIVATOR ENVC"/>
    <property type="match status" value="1"/>
</dbReference>
<dbReference type="InterPro" id="IPR036779">
    <property type="entry name" value="LysM_dom_sf"/>
</dbReference>
<dbReference type="InterPro" id="IPR050570">
    <property type="entry name" value="Cell_wall_metabolism_enzyme"/>
</dbReference>
<name>A0A1H3UT52_9BACI</name>